<evidence type="ECO:0000256" key="6">
    <source>
        <dbReference type="ARBA" id="ARBA00023236"/>
    </source>
</evidence>
<comment type="caution">
    <text evidence="9">The sequence shown here is derived from an EMBL/GenBank/DDBJ whole genome shotgun (WGS) entry which is preliminary data.</text>
</comment>
<dbReference type="Pfam" id="PF00717">
    <property type="entry name" value="Peptidase_S24"/>
    <property type="match status" value="1"/>
</dbReference>
<keyword evidence="4 7" id="KW-0068">Autocatalytic cleavage</keyword>
<evidence type="ECO:0000256" key="3">
    <source>
        <dbReference type="ARBA" id="ARBA00022801"/>
    </source>
</evidence>
<dbReference type="InterPro" id="IPR006197">
    <property type="entry name" value="Peptidase_S24_LexA"/>
</dbReference>
<evidence type="ECO:0000256" key="7">
    <source>
        <dbReference type="RuleBase" id="RU003991"/>
    </source>
</evidence>
<dbReference type="NCBIfam" id="NF007621">
    <property type="entry name" value="PRK10276.1"/>
    <property type="match status" value="1"/>
</dbReference>
<keyword evidence="5" id="KW-0234">DNA repair</keyword>
<gene>
    <name evidence="9" type="primary">umuD</name>
    <name evidence="9" type="ORF">IQ217_06345</name>
</gene>
<dbReference type="InterPro" id="IPR015927">
    <property type="entry name" value="Peptidase_S24_S26A/B/C"/>
</dbReference>
<keyword evidence="9" id="KW-0808">Transferase</keyword>
<comment type="similarity">
    <text evidence="1 7">Belongs to the peptidase S24 family.</text>
</comment>
<keyword evidence="3 7" id="KW-0378">Hydrolase</keyword>
<evidence type="ECO:0000259" key="8">
    <source>
        <dbReference type="Pfam" id="PF00717"/>
    </source>
</evidence>
<feature type="domain" description="Peptidase S24/S26A/S26B/S26C" evidence="8">
    <location>
        <begin position="22"/>
        <end position="137"/>
    </location>
</feature>
<keyword evidence="6" id="KW-0742">SOS response</keyword>
<dbReference type="Gene3D" id="2.10.109.10">
    <property type="entry name" value="Umud Fragment, subunit A"/>
    <property type="match status" value="1"/>
</dbReference>
<dbReference type="InterPro" id="IPR050077">
    <property type="entry name" value="LexA_repressor"/>
</dbReference>
<dbReference type="InterPro" id="IPR036286">
    <property type="entry name" value="LexA/Signal_pep-like_sf"/>
</dbReference>
<evidence type="ECO:0000256" key="1">
    <source>
        <dbReference type="ARBA" id="ARBA00007484"/>
    </source>
</evidence>
<keyword evidence="2" id="KW-0227">DNA damage</keyword>
<dbReference type="Proteomes" id="UP000658720">
    <property type="component" value="Unassembled WGS sequence"/>
</dbReference>
<evidence type="ECO:0000313" key="9">
    <source>
        <dbReference type="EMBL" id="MBE9253482.1"/>
    </source>
</evidence>
<dbReference type="PRINTS" id="PR00726">
    <property type="entry name" value="LEXASERPTASE"/>
</dbReference>
<evidence type="ECO:0000313" key="10">
    <source>
        <dbReference type="Proteomes" id="UP000658720"/>
    </source>
</evidence>
<sequence>MPSNVLPEIYRPSRRTVYELPLYACPVSAGFPSPAEDYLEGKLDLNQYLIKHPAATFFVRVTGDSMIGAGIHAGDILIVDRSLEPRDGKVVIAVVNGELLVKRLRMEKQKIYLASENSDYPPLVITDLMDFEVWGVVTNVIHPL</sequence>
<dbReference type="PANTHER" id="PTHR33516:SF2">
    <property type="entry name" value="LEXA REPRESSOR-RELATED"/>
    <property type="match status" value="1"/>
</dbReference>
<evidence type="ECO:0000256" key="2">
    <source>
        <dbReference type="ARBA" id="ARBA00022763"/>
    </source>
</evidence>
<protein>
    <submittedName>
        <fullName evidence="9">Translesion error-prone DNA polymerase V autoproteolytic subunit</fullName>
        <ecNumber evidence="9">2.7.7.7</ecNumber>
    </submittedName>
</protein>
<dbReference type="RefSeq" id="WP_194019303.1">
    <property type="nucleotide sequence ID" value="NZ_JADEVV010000013.1"/>
</dbReference>
<name>A0ABR9VQ79_9SYNC</name>
<dbReference type="EMBL" id="JADEVV010000013">
    <property type="protein sequence ID" value="MBE9253482.1"/>
    <property type="molecule type" value="Genomic_DNA"/>
</dbReference>
<keyword evidence="9" id="KW-0548">Nucleotidyltransferase</keyword>
<dbReference type="InterPro" id="IPR039418">
    <property type="entry name" value="LexA-like"/>
</dbReference>
<evidence type="ECO:0000256" key="4">
    <source>
        <dbReference type="ARBA" id="ARBA00022813"/>
    </source>
</evidence>
<organism evidence="9 10">
    <name type="scientific">Synechocystis salina LEGE 00031</name>
    <dbReference type="NCBI Taxonomy" id="1828736"/>
    <lineage>
        <taxon>Bacteria</taxon>
        <taxon>Bacillati</taxon>
        <taxon>Cyanobacteriota</taxon>
        <taxon>Cyanophyceae</taxon>
        <taxon>Synechococcales</taxon>
        <taxon>Merismopediaceae</taxon>
        <taxon>Synechocystis</taxon>
    </lineage>
</organism>
<proteinExistence type="inferred from homology"/>
<dbReference type="GO" id="GO:0003887">
    <property type="term" value="F:DNA-directed DNA polymerase activity"/>
    <property type="evidence" value="ECO:0007669"/>
    <property type="project" value="UniProtKB-EC"/>
</dbReference>
<evidence type="ECO:0000256" key="5">
    <source>
        <dbReference type="ARBA" id="ARBA00023204"/>
    </source>
</evidence>
<dbReference type="EC" id="2.7.7.7" evidence="9"/>
<keyword evidence="10" id="KW-1185">Reference proteome</keyword>
<reference evidence="9 10" key="1">
    <citation type="submission" date="2020-10" db="EMBL/GenBank/DDBJ databases">
        <authorList>
            <person name="Castelo-Branco R."/>
            <person name="Eusebio N."/>
            <person name="Adriana R."/>
            <person name="Vieira A."/>
            <person name="Brugerolle De Fraissinette N."/>
            <person name="Rezende De Castro R."/>
            <person name="Schneider M.P."/>
            <person name="Vasconcelos V."/>
            <person name="Leao P.N."/>
        </authorList>
    </citation>
    <scope>NUCLEOTIDE SEQUENCE [LARGE SCALE GENOMIC DNA]</scope>
    <source>
        <strain evidence="9 10">LEGE 00031</strain>
    </source>
</reference>
<dbReference type="PANTHER" id="PTHR33516">
    <property type="entry name" value="LEXA REPRESSOR"/>
    <property type="match status" value="1"/>
</dbReference>
<accession>A0ABR9VQ79</accession>
<dbReference type="SUPFAM" id="SSF51306">
    <property type="entry name" value="LexA/Signal peptidase"/>
    <property type="match status" value="1"/>
</dbReference>
<dbReference type="CDD" id="cd06529">
    <property type="entry name" value="S24_LexA-like"/>
    <property type="match status" value="1"/>
</dbReference>